<organism evidence="2 3">
    <name type="scientific">Tuber borchii</name>
    <name type="common">White truffle</name>
    <dbReference type="NCBI Taxonomy" id="42251"/>
    <lineage>
        <taxon>Eukaryota</taxon>
        <taxon>Fungi</taxon>
        <taxon>Dikarya</taxon>
        <taxon>Ascomycota</taxon>
        <taxon>Pezizomycotina</taxon>
        <taxon>Pezizomycetes</taxon>
        <taxon>Pezizales</taxon>
        <taxon>Tuberaceae</taxon>
        <taxon>Tuber</taxon>
    </lineage>
</organism>
<feature type="compositionally biased region" description="Basic residues" evidence="1">
    <location>
        <begin position="700"/>
        <end position="710"/>
    </location>
</feature>
<feature type="region of interest" description="Disordered" evidence="1">
    <location>
        <begin position="784"/>
        <end position="805"/>
    </location>
</feature>
<feature type="region of interest" description="Disordered" evidence="1">
    <location>
        <begin position="248"/>
        <end position="297"/>
    </location>
</feature>
<comment type="caution">
    <text evidence="2">The sequence shown here is derived from an EMBL/GenBank/DDBJ whole genome shotgun (WGS) entry which is preliminary data.</text>
</comment>
<protein>
    <submittedName>
        <fullName evidence="2">Uncharacterized protein</fullName>
    </submittedName>
</protein>
<keyword evidence="3" id="KW-1185">Reference proteome</keyword>
<feature type="compositionally biased region" description="Acidic residues" evidence="1">
    <location>
        <begin position="425"/>
        <end position="434"/>
    </location>
</feature>
<proteinExistence type="predicted"/>
<feature type="compositionally biased region" description="Low complexity" evidence="1">
    <location>
        <begin position="686"/>
        <end position="697"/>
    </location>
</feature>
<evidence type="ECO:0000313" key="3">
    <source>
        <dbReference type="Proteomes" id="UP000244722"/>
    </source>
</evidence>
<feature type="region of interest" description="Disordered" evidence="1">
    <location>
        <begin position="425"/>
        <end position="444"/>
    </location>
</feature>
<dbReference type="EMBL" id="NESQ01000152">
    <property type="protein sequence ID" value="PUU77467.1"/>
    <property type="molecule type" value="Genomic_DNA"/>
</dbReference>
<feature type="compositionally biased region" description="Polar residues" evidence="1">
    <location>
        <begin position="275"/>
        <end position="287"/>
    </location>
</feature>
<dbReference type="Proteomes" id="UP000244722">
    <property type="component" value="Unassembled WGS sequence"/>
</dbReference>
<reference evidence="2 3" key="1">
    <citation type="submission" date="2017-04" db="EMBL/GenBank/DDBJ databases">
        <title>Draft genome sequence of Tuber borchii Vittad., a whitish edible truffle.</title>
        <authorList>
            <consortium name="DOE Joint Genome Institute"/>
            <person name="Murat C."/>
            <person name="Kuo A."/>
            <person name="Barry K.W."/>
            <person name="Clum A."/>
            <person name="Dockter R.B."/>
            <person name="Fauchery L."/>
            <person name="Iotti M."/>
            <person name="Kohler A."/>
            <person name="Labutti K."/>
            <person name="Lindquist E.A."/>
            <person name="Lipzen A."/>
            <person name="Ohm R.A."/>
            <person name="Wang M."/>
            <person name="Grigoriev I.V."/>
            <person name="Zambonelli A."/>
            <person name="Martin F.M."/>
        </authorList>
    </citation>
    <scope>NUCLEOTIDE SEQUENCE [LARGE SCALE GENOMIC DNA]</scope>
    <source>
        <strain evidence="2 3">Tbo3840</strain>
    </source>
</reference>
<name>A0A2T6ZPR7_TUBBO</name>
<dbReference type="OrthoDB" id="5418636at2759"/>
<evidence type="ECO:0000313" key="2">
    <source>
        <dbReference type="EMBL" id="PUU77467.1"/>
    </source>
</evidence>
<dbReference type="AlphaFoldDB" id="A0A2T6ZPR7"/>
<evidence type="ECO:0000256" key="1">
    <source>
        <dbReference type="SAM" id="MobiDB-lite"/>
    </source>
</evidence>
<gene>
    <name evidence="2" type="ORF">B9Z19DRAFT_1128272</name>
</gene>
<feature type="region of interest" description="Disordered" evidence="1">
    <location>
        <begin position="608"/>
        <end position="661"/>
    </location>
</feature>
<accession>A0A2T6ZPR7</accession>
<feature type="region of interest" description="Disordered" evidence="1">
    <location>
        <begin position="683"/>
        <end position="716"/>
    </location>
</feature>
<sequence>MSFYETQPPCAQDASFYSAFTMNPPAALPAHHWPSLSNWVAHQKQVWLKEQKRQLAYQLCRIIDVEDLRAAALRKMHIEEEEWGGQQQQQQQSNEFDGFSYNSAQISEENFSLDARHDQPMHTSFHNMPPHPFVAYTQNDENFASRPLCGKQAYRDDTFANERVQVDVEEECYSNGQKLQDCVLDHTRLMSTSGTAKAQAVERMNGLAAYVAELKAQMAEKMNSGDFTMDASTARGYEQYTRTPEFFRARRNERSQNRLSSAEHSQVEILEGSREQTLTHSTSSGDSGTPDLYVSSQTQSVDSVNSFECSPDEPIFRSPDGPALKIFAPQPAPPRPAILQMASDETVEESYLCYGYGVDGAEALHWQLPDWLWYHKSQQAGVEAGISYDFNYPPCGYAATPEFVELHYAGELDHPASAEHRYEMEPVEEEEISEDGSSPRLTPSEYRRGCTPRYFIDSQSQLGYNVSVPSPHINGSFPSVPKQSEGVIGDHHEQGQAAEMYTDGECFPQNGWGGMRDFLPTGKQSEGEPDGQWGFGAHEMSTLPGPMADPHEILRARIHGIPPVYKRGPILPPTDILEPSIFEPFVYEPATCLNIIGKEAFMTNKASKPADLSPTVCGSPPRATPQRQEPRRTENFSSSLTPPNRFRHPVDSDPLTPESPVFRKSTFPDSGQFVVHNTNNEHLFTPSPRKPGSSPPRFALHTRKSNRKKNRGEVKPQSIEAIEARRAAVSAYLEIQPSEWPIIPEWPTPGPETPLQSSPFPYSVDTPSPSVLVHKRHLKNRRAKLLPAKQPAMPAQEEPRPVYANAQHYWH</sequence>